<sequence>MASGVKRSSWLKNQTAMLRSASHSRSSSSAEASSKNHVNFMKAYGRTSSSNSQDVRPFTYTTGVSLRSRSLEESNYSTPPPLLPKPVTLMRSASTSSASSSMGSSASAGGNLSSTRNSIGSGNLLHGGSNIDGLEDIRMALAKKVANEVAAGGGTLERNWK</sequence>
<gene>
    <name evidence="1" type="ORF">ACOLOM_LOCUS10281</name>
</gene>
<reference evidence="1" key="1">
    <citation type="submission" date="2021-06" db="EMBL/GenBank/DDBJ databases">
        <authorList>
            <person name="Kallberg Y."/>
            <person name="Tangrot J."/>
            <person name="Rosling A."/>
        </authorList>
    </citation>
    <scope>NUCLEOTIDE SEQUENCE</scope>
    <source>
        <strain evidence="1">CL356</strain>
    </source>
</reference>
<evidence type="ECO:0000313" key="2">
    <source>
        <dbReference type="Proteomes" id="UP000789525"/>
    </source>
</evidence>
<dbReference type="Proteomes" id="UP000789525">
    <property type="component" value="Unassembled WGS sequence"/>
</dbReference>
<protein>
    <submittedName>
        <fullName evidence="1">15125_t:CDS:1</fullName>
    </submittedName>
</protein>
<comment type="caution">
    <text evidence="1">The sequence shown here is derived from an EMBL/GenBank/DDBJ whole genome shotgun (WGS) entry which is preliminary data.</text>
</comment>
<evidence type="ECO:0000313" key="1">
    <source>
        <dbReference type="EMBL" id="CAG8701860.1"/>
    </source>
</evidence>
<dbReference type="EMBL" id="CAJVPT010032560">
    <property type="protein sequence ID" value="CAG8701860.1"/>
    <property type="molecule type" value="Genomic_DNA"/>
</dbReference>
<organism evidence="1 2">
    <name type="scientific">Acaulospora colombiana</name>
    <dbReference type="NCBI Taxonomy" id="27376"/>
    <lineage>
        <taxon>Eukaryota</taxon>
        <taxon>Fungi</taxon>
        <taxon>Fungi incertae sedis</taxon>
        <taxon>Mucoromycota</taxon>
        <taxon>Glomeromycotina</taxon>
        <taxon>Glomeromycetes</taxon>
        <taxon>Diversisporales</taxon>
        <taxon>Acaulosporaceae</taxon>
        <taxon>Acaulospora</taxon>
    </lineage>
</organism>
<accession>A0ACA9PEA7</accession>
<proteinExistence type="predicted"/>
<name>A0ACA9PEA7_9GLOM</name>
<keyword evidence="2" id="KW-1185">Reference proteome</keyword>